<dbReference type="InterPro" id="IPR006461">
    <property type="entry name" value="PLAC_motif_containing"/>
</dbReference>
<dbReference type="Pfam" id="PF04749">
    <property type="entry name" value="PLAC8"/>
    <property type="match status" value="1"/>
</dbReference>
<dbReference type="NCBIfam" id="TIGR01571">
    <property type="entry name" value="A_thal_Cys_rich"/>
    <property type="match status" value="1"/>
</dbReference>
<evidence type="ECO:0000256" key="1">
    <source>
        <dbReference type="ARBA" id="ARBA00009024"/>
    </source>
</evidence>
<proteinExistence type="inferred from homology"/>
<comment type="caution">
    <text evidence="3">The sequence shown here is derived from an EMBL/GenBank/DDBJ whole genome shotgun (WGS) entry which is preliminary data.</text>
</comment>
<keyword evidence="2" id="KW-0732">Signal</keyword>
<dbReference type="EMBL" id="LWCA01000239">
    <property type="protein sequence ID" value="OAF69726.1"/>
    <property type="molecule type" value="Genomic_DNA"/>
</dbReference>
<protein>
    <submittedName>
        <fullName evidence="3">Uncharacterized protein</fullName>
    </submittedName>
</protein>
<dbReference type="Proteomes" id="UP000078046">
    <property type="component" value="Unassembled WGS sequence"/>
</dbReference>
<feature type="chain" id="PRO_5008056850" evidence="2">
    <location>
        <begin position="20"/>
        <end position="148"/>
    </location>
</feature>
<feature type="signal peptide" evidence="2">
    <location>
        <begin position="1"/>
        <end position="19"/>
    </location>
</feature>
<evidence type="ECO:0000313" key="4">
    <source>
        <dbReference type="Proteomes" id="UP000078046"/>
    </source>
</evidence>
<sequence>MHLKFVILILSLFSVYSFGAHIQKGGFARVIKRALENLDDEKYIDAGIKLDKSSPKLCFLSCFVPCYVNGKNAEALGEDCLLTGLLSIWCPVTPIIRNKIRQEKQIEGSMILDAAYHALIPCCAIRQEAVELGWDGDSTGTVTQIDRT</sequence>
<accession>A0A177B645</accession>
<keyword evidence="4" id="KW-1185">Reference proteome</keyword>
<evidence type="ECO:0000256" key="2">
    <source>
        <dbReference type="SAM" id="SignalP"/>
    </source>
</evidence>
<name>A0A177B645_9BILA</name>
<evidence type="ECO:0000313" key="3">
    <source>
        <dbReference type="EMBL" id="OAF69726.1"/>
    </source>
</evidence>
<dbReference type="PANTHER" id="PTHR15907">
    <property type="entry name" value="DUF614 FAMILY PROTEIN-RELATED"/>
    <property type="match status" value="1"/>
</dbReference>
<organism evidence="3 4">
    <name type="scientific">Intoshia linei</name>
    <dbReference type="NCBI Taxonomy" id="1819745"/>
    <lineage>
        <taxon>Eukaryota</taxon>
        <taxon>Metazoa</taxon>
        <taxon>Spiralia</taxon>
        <taxon>Lophotrochozoa</taxon>
        <taxon>Mesozoa</taxon>
        <taxon>Orthonectida</taxon>
        <taxon>Rhopaluridae</taxon>
        <taxon>Intoshia</taxon>
    </lineage>
</organism>
<dbReference type="OrthoDB" id="1045822at2759"/>
<comment type="similarity">
    <text evidence="1">Belongs to the cornifelin family.</text>
</comment>
<reference evidence="3 4" key="1">
    <citation type="submission" date="2016-04" db="EMBL/GenBank/DDBJ databases">
        <title>The genome of Intoshia linei affirms orthonectids as highly simplified spiralians.</title>
        <authorList>
            <person name="Mikhailov K.V."/>
            <person name="Slusarev G.S."/>
            <person name="Nikitin M.A."/>
            <person name="Logacheva M.D."/>
            <person name="Penin A."/>
            <person name="Aleoshin V."/>
            <person name="Panchin Y.V."/>
        </authorList>
    </citation>
    <scope>NUCLEOTIDE SEQUENCE [LARGE SCALE GENOMIC DNA]</scope>
    <source>
        <strain evidence="3">Intl2013</strain>
        <tissue evidence="3">Whole animal</tissue>
    </source>
</reference>
<dbReference type="AlphaFoldDB" id="A0A177B645"/>
<gene>
    <name evidence="3" type="ORF">A3Q56_02540</name>
</gene>